<dbReference type="Proteomes" id="UP000094527">
    <property type="component" value="Unassembled WGS sequence"/>
</dbReference>
<reference evidence="3 4" key="1">
    <citation type="journal article" date="2016" name="Genome Biol. Evol.">
        <title>Gene Family Evolution Reflects Adaptation to Soil Environmental Stressors in the Genome of the Collembolan Orchesella cincta.</title>
        <authorList>
            <person name="Faddeeva-Vakhrusheva A."/>
            <person name="Derks M.F."/>
            <person name="Anvar S.Y."/>
            <person name="Agamennone V."/>
            <person name="Suring W."/>
            <person name="Smit S."/>
            <person name="van Straalen N.M."/>
            <person name="Roelofs D."/>
        </authorList>
    </citation>
    <scope>NUCLEOTIDE SEQUENCE [LARGE SCALE GENOMIC DNA]</scope>
    <source>
        <tissue evidence="3">Mixed pool</tissue>
    </source>
</reference>
<dbReference type="OrthoDB" id="6380398at2759"/>
<dbReference type="InterPro" id="IPR009003">
    <property type="entry name" value="Peptidase_S1_PA"/>
</dbReference>
<dbReference type="Pfam" id="PF00089">
    <property type="entry name" value="Trypsin"/>
    <property type="match status" value="1"/>
</dbReference>
<dbReference type="STRING" id="48709.A0A1D2M751"/>
<organism evidence="3 4">
    <name type="scientific">Orchesella cincta</name>
    <name type="common">Springtail</name>
    <name type="synonym">Podura cincta</name>
    <dbReference type="NCBI Taxonomy" id="48709"/>
    <lineage>
        <taxon>Eukaryota</taxon>
        <taxon>Metazoa</taxon>
        <taxon>Ecdysozoa</taxon>
        <taxon>Arthropoda</taxon>
        <taxon>Hexapoda</taxon>
        <taxon>Collembola</taxon>
        <taxon>Entomobryomorpha</taxon>
        <taxon>Entomobryoidea</taxon>
        <taxon>Orchesellidae</taxon>
        <taxon>Orchesellinae</taxon>
        <taxon>Orchesella</taxon>
    </lineage>
</organism>
<accession>A0A1D2M751</accession>
<dbReference type="EMBL" id="LJIJ01003173">
    <property type="protein sequence ID" value="ODM88799.1"/>
    <property type="molecule type" value="Genomic_DNA"/>
</dbReference>
<dbReference type="InterPro" id="IPR001254">
    <property type="entry name" value="Trypsin_dom"/>
</dbReference>
<comment type="caution">
    <text evidence="3">The sequence shown here is derived from an EMBL/GenBank/DDBJ whole genome shotgun (WGS) entry which is preliminary data.</text>
</comment>
<dbReference type="PROSITE" id="PS50240">
    <property type="entry name" value="TRYPSIN_DOM"/>
    <property type="match status" value="1"/>
</dbReference>
<name>A0A1D2M751_ORCCI</name>
<evidence type="ECO:0000256" key="1">
    <source>
        <dbReference type="ARBA" id="ARBA00023157"/>
    </source>
</evidence>
<dbReference type="SUPFAM" id="SSF50494">
    <property type="entry name" value="Trypsin-like serine proteases"/>
    <property type="match status" value="1"/>
</dbReference>
<dbReference type="SMART" id="SM00020">
    <property type="entry name" value="Tryp_SPc"/>
    <property type="match status" value="1"/>
</dbReference>
<dbReference type="GO" id="GO:0006508">
    <property type="term" value="P:proteolysis"/>
    <property type="evidence" value="ECO:0007669"/>
    <property type="project" value="InterPro"/>
</dbReference>
<evidence type="ECO:0000259" key="2">
    <source>
        <dbReference type="PROSITE" id="PS50240"/>
    </source>
</evidence>
<evidence type="ECO:0000313" key="3">
    <source>
        <dbReference type="EMBL" id="ODM88799.1"/>
    </source>
</evidence>
<keyword evidence="4" id="KW-1185">Reference proteome</keyword>
<dbReference type="InterPro" id="IPR043504">
    <property type="entry name" value="Peptidase_S1_PA_chymotrypsin"/>
</dbReference>
<dbReference type="PANTHER" id="PTHR24253">
    <property type="entry name" value="TRANSMEMBRANE PROTEASE SERINE"/>
    <property type="match status" value="1"/>
</dbReference>
<dbReference type="AlphaFoldDB" id="A0A1D2M751"/>
<evidence type="ECO:0000313" key="4">
    <source>
        <dbReference type="Proteomes" id="UP000094527"/>
    </source>
</evidence>
<dbReference type="InterPro" id="IPR018114">
    <property type="entry name" value="TRYPSIN_HIS"/>
</dbReference>
<proteinExistence type="predicted"/>
<sequence length="323" mass="36437">MRILQGIVAAVFILSVHSIPYRGNRYLHFNQRPLLSSQRWSPASYSDEDPTSRIVGGTPARSGQVSYQLYMKGQTSKGERYHCGAALVDEYNIQFAITAAHCVYDGYPHHSDAVDPKKVRIVAGEISLKTKSGREQYRTPHRIVMHENFKYDEDHPDDDIAIMFYRKAFTVNFYVQPIALPDYLWAQPRKMTISGWGSTTPLPNLRDPDTLQVSQIDTLDNGICGHFYKWNPAAEAPQVTWKQICILDLNRNNGFCDGDSGGPGVAWNKTSSKLYLAGIGSYYLGDCGDKDRPAVYTRVSAYTDWIRSQVAEYIRLHLSVGGR</sequence>
<dbReference type="GO" id="GO:0004252">
    <property type="term" value="F:serine-type endopeptidase activity"/>
    <property type="evidence" value="ECO:0007669"/>
    <property type="project" value="InterPro"/>
</dbReference>
<dbReference type="CDD" id="cd00190">
    <property type="entry name" value="Tryp_SPc"/>
    <property type="match status" value="1"/>
</dbReference>
<dbReference type="PANTHER" id="PTHR24253:SF176">
    <property type="entry name" value="CORIN, ISOFORM B"/>
    <property type="match status" value="1"/>
</dbReference>
<keyword evidence="1" id="KW-1015">Disulfide bond</keyword>
<dbReference type="Gene3D" id="2.40.10.10">
    <property type="entry name" value="Trypsin-like serine proteases"/>
    <property type="match status" value="2"/>
</dbReference>
<feature type="domain" description="Peptidase S1" evidence="2">
    <location>
        <begin position="54"/>
        <end position="311"/>
    </location>
</feature>
<gene>
    <name evidence="3" type="ORF">Ocin01_17883</name>
</gene>
<dbReference type="PROSITE" id="PS00134">
    <property type="entry name" value="TRYPSIN_HIS"/>
    <property type="match status" value="1"/>
</dbReference>
<protein>
    <submittedName>
        <fullName evidence="3">Trypsin-1</fullName>
    </submittedName>
</protein>